<gene>
    <name evidence="2" type="ORF">SPAR_C00440</name>
</gene>
<feature type="transmembrane region" description="Helical" evidence="1">
    <location>
        <begin position="103"/>
        <end position="120"/>
    </location>
</feature>
<keyword evidence="1" id="KW-0472">Membrane</keyword>
<name>A0A8B8UMQ3_SACPA</name>
<reference evidence="2" key="4">
    <citation type="submission" date="2025-08" db="UniProtKB">
        <authorList>
            <consortium name="RefSeq"/>
        </authorList>
    </citation>
    <scope>IDENTIFICATION</scope>
    <source>
        <strain evidence="2">CBS432</strain>
    </source>
</reference>
<organism evidence="2">
    <name type="scientific">Saccharomyces paradoxus</name>
    <name type="common">Yeast</name>
    <name type="synonym">Saccharomyces douglasii</name>
    <dbReference type="NCBI Taxonomy" id="27291"/>
    <lineage>
        <taxon>Eukaryota</taxon>
        <taxon>Fungi</taxon>
        <taxon>Dikarya</taxon>
        <taxon>Ascomycota</taxon>
        <taxon>Saccharomycotina</taxon>
        <taxon>Saccharomycetes</taxon>
        <taxon>Saccharomycetales</taxon>
        <taxon>Saccharomycetaceae</taxon>
        <taxon>Saccharomyces</taxon>
    </lineage>
</organism>
<evidence type="ECO:0000256" key="1">
    <source>
        <dbReference type="SAM" id="Phobius"/>
    </source>
</evidence>
<keyword evidence="1" id="KW-0812">Transmembrane</keyword>
<evidence type="ECO:0000313" key="2">
    <source>
        <dbReference type="RefSeq" id="XP_033764931.1"/>
    </source>
</evidence>
<reference evidence="2" key="1">
    <citation type="journal article" date="2017" name="Nat. Genet.">
        <title>Contrasting evolutionary genome dynamics between domesticated and wild yeasts.</title>
        <authorList>
            <person name="Yue J.X."/>
            <person name="Li J."/>
            <person name="Aigrain L."/>
            <person name="Hallin J."/>
            <person name="Persson K."/>
            <person name="Oliver K."/>
            <person name="Bergstrom A."/>
            <person name="Coupland P."/>
            <person name="Warringer J."/>
            <person name="Lagomarsino M.C."/>
            <person name="Fischer G."/>
            <person name="Durbin R."/>
            <person name="Liti G."/>
        </authorList>
    </citation>
    <scope>NUCLEOTIDE SEQUENCE</scope>
    <source>
        <strain evidence="2">CBS432</strain>
    </source>
</reference>
<dbReference type="OrthoDB" id="4042362at2759"/>
<reference evidence="2" key="3">
    <citation type="submission" date="2025-07" db="EMBL/GenBank/DDBJ databases">
        <authorList>
            <consortium name="NCBI Genome Project"/>
        </authorList>
    </citation>
    <scope>NUCLEOTIDE SEQUENCE</scope>
    <source>
        <strain evidence="2">CBS432</strain>
    </source>
</reference>
<dbReference type="AlphaFoldDB" id="A0A8B8UMQ3"/>
<reference evidence="2" key="2">
    <citation type="submission" date="2020-01" db="EMBL/GenBank/DDBJ databases">
        <title>Population-level Yeast Reference Genomes.</title>
        <authorList>
            <person name="Yue J.-X."/>
        </authorList>
    </citation>
    <scope>NUCLEOTIDE SEQUENCE</scope>
    <source>
        <strain evidence="2">CBS432</strain>
    </source>
</reference>
<dbReference type="GeneID" id="54629135"/>
<sequence>MTPTDAEELRSPVVRSDISFFDLESNHSSDSVHLLCEKYTHKLPIESESQTTFRLTPIKQKLYKQNTLYVPLTLKQRFVLFTKWMRSIWARVPSCKPNKYTKVAFALAVLTPLAIWIFYIDFHLT</sequence>
<dbReference type="KEGG" id="spao:SPAR_C00440"/>
<dbReference type="VEuPathDB" id="FungiDB:SPAR_C00440"/>
<dbReference type="RefSeq" id="XP_033764931.1">
    <property type="nucleotide sequence ID" value="XM_033909040.1"/>
</dbReference>
<keyword evidence="1" id="KW-1133">Transmembrane helix</keyword>
<accession>A0A8B8UMQ3</accession>
<protein>
    <submittedName>
        <fullName evidence="2">Uncharacterized protein</fullName>
    </submittedName>
</protein>
<proteinExistence type="predicted"/>